<dbReference type="RefSeq" id="WP_183859889.1">
    <property type="nucleotide sequence ID" value="NZ_JACHFH010000007.1"/>
</dbReference>
<comment type="subcellular location">
    <subcellularLocation>
        <location evidence="1">Cell membrane</location>
        <topology evidence="1">Multi-pass membrane protein</topology>
    </subcellularLocation>
</comment>
<organism evidence="8 9">
    <name type="scientific">Pectinatus brassicae</name>
    <dbReference type="NCBI Taxonomy" id="862415"/>
    <lineage>
        <taxon>Bacteria</taxon>
        <taxon>Bacillati</taxon>
        <taxon>Bacillota</taxon>
        <taxon>Negativicutes</taxon>
        <taxon>Selenomonadales</taxon>
        <taxon>Selenomonadaceae</taxon>
        <taxon>Pectinatus</taxon>
    </lineage>
</organism>
<comment type="caution">
    <text evidence="8">The sequence shown here is derived from an EMBL/GenBank/DDBJ whole genome shotgun (WGS) entry which is preliminary data.</text>
</comment>
<feature type="transmembrane region" description="Helical" evidence="6">
    <location>
        <begin position="77"/>
        <end position="97"/>
    </location>
</feature>
<dbReference type="Proteomes" id="UP000559117">
    <property type="component" value="Unassembled WGS sequence"/>
</dbReference>
<feature type="domain" description="Major facilitator superfamily (MFS) profile" evidence="7">
    <location>
        <begin position="10"/>
        <end position="389"/>
    </location>
</feature>
<evidence type="ECO:0000256" key="2">
    <source>
        <dbReference type="ARBA" id="ARBA00022448"/>
    </source>
</evidence>
<dbReference type="InterPro" id="IPR020846">
    <property type="entry name" value="MFS_dom"/>
</dbReference>
<feature type="transmembrane region" description="Helical" evidence="6">
    <location>
        <begin position="245"/>
        <end position="265"/>
    </location>
</feature>
<keyword evidence="9" id="KW-1185">Reference proteome</keyword>
<dbReference type="SUPFAM" id="SSF103473">
    <property type="entry name" value="MFS general substrate transporter"/>
    <property type="match status" value="1"/>
</dbReference>
<evidence type="ECO:0000256" key="1">
    <source>
        <dbReference type="ARBA" id="ARBA00004651"/>
    </source>
</evidence>
<dbReference type="GO" id="GO:0005886">
    <property type="term" value="C:plasma membrane"/>
    <property type="evidence" value="ECO:0007669"/>
    <property type="project" value="UniProtKB-SubCell"/>
</dbReference>
<dbReference type="PANTHER" id="PTHR23531:SF1">
    <property type="entry name" value="QUINOLENE RESISTANCE PROTEIN NORA"/>
    <property type="match status" value="1"/>
</dbReference>
<dbReference type="CDD" id="cd17489">
    <property type="entry name" value="MFS_YfcJ_like"/>
    <property type="match status" value="1"/>
</dbReference>
<feature type="transmembrane region" description="Helical" evidence="6">
    <location>
        <begin position="277"/>
        <end position="295"/>
    </location>
</feature>
<feature type="transmembrane region" description="Helical" evidence="6">
    <location>
        <begin position="143"/>
        <end position="163"/>
    </location>
</feature>
<dbReference type="InterPro" id="IPR036259">
    <property type="entry name" value="MFS_trans_sf"/>
</dbReference>
<keyword evidence="4 6" id="KW-1133">Transmembrane helix</keyword>
<feature type="transmembrane region" description="Helical" evidence="6">
    <location>
        <begin position="363"/>
        <end position="385"/>
    </location>
</feature>
<sequence length="392" mass="42233">MKKNISLKQNLTKFGITMLITYLSVAMALPIVPIFVKESLHLPNWLGGAAVGISFVSTILSRKYAGTFADTKSSKKCFMFGFLLYVLAAFICLIASLKTFGVSTAFIILIVGRLILGFGESMSVVGISNWHFSYLGPVNSGKILAIMGMAMYGAFALGSPIGIVLYNYFGFEAVMLASAVMPIIGIMVFYKSPETFVHSINTNKQSFARLLLKIWKHGMAVSLQGIGFALLGAFITLYFKSHNWPYAGVGLSLFGLGFVISRIFFGTLPDKIGGTKIAFVSLIVEAIGQGCIWIAPNYLIALSGALLTGLGCSMIYPAMGVEVIKKVSPDQRATALGGFSMFQDVSYAFSAPIGGIIADHFNYASTFLCGFIAALFGIIIIFSMFKSKSDIN</sequence>
<evidence type="ECO:0000256" key="6">
    <source>
        <dbReference type="SAM" id="Phobius"/>
    </source>
</evidence>
<name>A0A840UN68_9FIRM</name>
<dbReference type="PROSITE" id="PS50850">
    <property type="entry name" value="MFS"/>
    <property type="match status" value="1"/>
</dbReference>
<dbReference type="InterPro" id="IPR052714">
    <property type="entry name" value="MFS_Exporter"/>
</dbReference>
<feature type="transmembrane region" description="Helical" evidence="6">
    <location>
        <begin position="219"/>
        <end position="239"/>
    </location>
</feature>
<dbReference type="PANTHER" id="PTHR23531">
    <property type="entry name" value="QUINOLENE RESISTANCE PROTEIN NORA"/>
    <property type="match status" value="1"/>
</dbReference>
<feature type="transmembrane region" description="Helical" evidence="6">
    <location>
        <begin position="169"/>
        <end position="190"/>
    </location>
</feature>
<keyword evidence="3 6" id="KW-0812">Transmembrane</keyword>
<dbReference type="InterPro" id="IPR011701">
    <property type="entry name" value="MFS"/>
</dbReference>
<evidence type="ECO:0000256" key="5">
    <source>
        <dbReference type="ARBA" id="ARBA00023136"/>
    </source>
</evidence>
<keyword evidence="5 6" id="KW-0472">Membrane</keyword>
<dbReference type="Gene3D" id="1.20.1250.20">
    <property type="entry name" value="MFS general substrate transporter like domains"/>
    <property type="match status" value="1"/>
</dbReference>
<feature type="transmembrane region" description="Helical" evidence="6">
    <location>
        <begin position="301"/>
        <end position="321"/>
    </location>
</feature>
<keyword evidence="2" id="KW-0813">Transport</keyword>
<dbReference type="AlphaFoldDB" id="A0A840UN68"/>
<dbReference type="Pfam" id="PF07690">
    <property type="entry name" value="MFS_1"/>
    <property type="match status" value="1"/>
</dbReference>
<evidence type="ECO:0000256" key="4">
    <source>
        <dbReference type="ARBA" id="ARBA00022989"/>
    </source>
</evidence>
<evidence type="ECO:0000313" key="8">
    <source>
        <dbReference type="EMBL" id="MBB5335682.1"/>
    </source>
</evidence>
<dbReference type="NCBIfam" id="NF003477">
    <property type="entry name" value="PRK05122.1"/>
    <property type="match status" value="1"/>
</dbReference>
<reference evidence="8 9" key="1">
    <citation type="submission" date="2020-08" db="EMBL/GenBank/DDBJ databases">
        <title>Genomic Encyclopedia of Type Strains, Phase IV (KMG-IV): sequencing the most valuable type-strain genomes for metagenomic binning, comparative biology and taxonomic classification.</title>
        <authorList>
            <person name="Goeker M."/>
        </authorList>
    </citation>
    <scope>NUCLEOTIDE SEQUENCE [LARGE SCALE GENOMIC DNA]</scope>
    <source>
        <strain evidence="8 9">DSM 24661</strain>
    </source>
</reference>
<dbReference type="EMBL" id="JACHFH010000007">
    <property type="protein sequence ID" value="MBB5335682.1"/>
    <property type="molecule type" value="Genomic_DNA"/>
</dbReference>
<evidence type="ECO:0000313" key="9">
    <source>
        <dbReference type="Proteomes" id="UP000559117"/>
    </source>
</evidence>
<protein>
    <submittedName>
        <fullName evidence="8">MFS family permease</fullName>
    </submittedName>
</protein>
<feature type="transmembrane region" description="Helical" evidence="6">
    <location>
        <begin position="103"/>
        <end position="131"/>
    </location>
</feature>
<proteinExistence type="predicted"/>
<evidence type="ECO:0000259" key="7">
    <source>
        <dbReference type="PROSITE" id="PS50850"/>
    </source>
</evidence>
<dbReference type="GO" id="GO:0022857">
    <property type="term" value="F:transmembrane transporter activity"/>
    <property type="evidence" value="ECO:0007669"/>
    <property type="project" value="InterPro"/>
</dbReference>
<gene>
    <name evidence="8" type="ORF">HNR32_000814</name>
</gene>
<evidence type="ECO:0000256" key="3">
    <source>
        <dbReference type="ARBA" id="ARBA00022692"/>
    </source>
</evidence>
<feature type="transmembrane region" description="Helical" evidence="6">
    <location>
        <begin position="12"/>
        <end position="36"/>
    </location>
</feature>
<dbReference type="NCBIfam" id="NF009048">
    <property type="entry name" value="PRK12382.1"/>
    <property type="match status" value="1"/>
</dbReference>
<accession>A0A840UN68</accession>